<proteinExistence type="predicted"/>
<name>A0AAU8AWF3_9CAUD</name>
<reference evidence="1" key="1">
    <citation type="submission" date="2024-03" db="EMBL/GenBank/DDBJ databases">
        <title>Diverse circular DNA viruses in blood, oral, and fecal samples of captive lemurs.</title>
        <authorList>
            <person name="Paietta E.N."/>
            <person name="Kraberger S."/>
            <person name="Lund M.C."/>
            <person name="Custer J.M."/>
            <person name="Vargas K.M."/>
            <person name="Ehmke E.E."/>
            <person name="Yoder A.D."/>
            <person name="Varsani A."/>
        </authorList>
    </citation>
    <scope>NUCLEOTIDE SEQUENCE</scope>
    <source>
        <strain evidence="1">Duke_22FF_208</strain>
    </source>
</reference>
<sequence>MPRRLQLLYIASELEEDKRPVRHDTIKAKV</sequence>
<protein>
    <submittedName>
        <fullName evidence="1">Uncharacterized protein</fullName>
    </submittedName>
</protein>
<accession>A0AAU8AWF3</accession>
<dbReference type="EMBL" id="PP511443">
    <property type="protein sequence ID" value="XCD04255.1"/>
    <property type="molecule type" value="Genomic_DNA"/>
</dbReference>
<organism evidence="1">
    <name type="scientific">Dulem virus 37</name>
    <dbReference type="NCBI Taxonomy" id="3145755"/>
    <lineage>
        <taxon>Viruses</taxon>
        <taxon>Duplodnaviria</taxon>
        <taxon>Heunggongvirae</taxon>
        <taxon>Uroviricota</taxon>
        <taxon>Caudoviricetes</taxon>
    </lineage>
</organism>
<evidence type="ECO:0000313" key="1">
    <source>
        <dbReference type="EMBL" id="XCD04255.1"/>
    </source>
</evidence>